<comment type="caution">
    <text evidence="2">The sequence shown here is derived from an EMBL/GenBank/DDBJ whole genome shotgun (WGS) entry which is preliminary data.</text>
</comment>
<reference evidence="2 3" key="1">
    <citation type="submission" date="2020-02" db="EMBL/GenBank/DDBJ databases">
        <title>Draft genome sequence of Haematococcus lacustris strain NIES-144.</title>
        <authorList>
            <person name="Morimoto D."/>
            <person name="Nakagawa S."/>
            <person name="Yoshida T."/>
            <person name="Sawayama S."/>
        </authorList>
    </citation>
    <scope>NUCLEOTIDE SEQUENCE [LARGE SCALE GENOMIC DNA]</scope>
    <source>
        <strain evidence="2 3">NIES-144</strain>
    </source>
</reference>
<evidence type="ECO:0000313" key="2">
    <source>
        <dbReference type="EMBL" id="GFH24513.1"/>
    </source>
</evidence>
<dbReference type="EMBL" id="BLLF01002555">
    <property type="protein sequence ID" value="GFH24513.1"/>
    <property type="molecule type" value="Genomic_DNA"/>
</dbReference>
<name>A0A699ZPA5_HAELA</name>
<feature type="compositionally biased region" description="Polar residues" evidence="1">
    <location>
        <begin position="75"/>
        <end position="89"/>
    </location>
</feature>
<dbReference type="AlphaFoldDB" id="A0A699ZPA5"/>
<proteinExistence type="predicted"/>
<organism evidence="2 3">
    <name type="scientific">Haematococcus lacustris</name>
    <name type="common">Green alga</name>
    <name type="synonym">Haematococcus pluvialis</name>
    <dbReference type="NCBI Taxonomy" id="44745"/>
    <lineage>
        <taxon>Eukaryota</taxon>
        <taxon>Viridiplantae</taxon>
        <taxon>Chlorophyta</taxon>
        <taxon>core chlorophytes</taxon>
        <taxon>Chlorophyceae</taxon>
        <taxon>CS clade</taxon>
        <taxon>Chlamydomonadales</taxon>
        <taxon>Haematococcaceae</taxon>
        <taxon>Haematococcus</taxon>
    </lineage>
</organism>
<evidence type="ECO:0000313" key="3">
    <source>
        <dbReference type="Proteomes" id="UP000485058"/>
    </source>
</evidence>
<protein>
    <submittedName>
        <fullName evidence="2">Uncharacterized protein</fullName>
    </submittedName>
</protein>
<keyword evidence="3" id="KW-1185">Reference proteome</keyword>
<feature type="region of interest" description="Disordered" evidence="1">
    <location>
        <begin position="67"/>
        <end position="89"/>
    </location>
</feature>
<gene>
    <name evidence="2" type="ORF">HaLaN_22322</name>
</gene>
<accession>A0A699ZPA5</accession>
<sequence length="89" mass="9900">MPCSFKARGQTLLVRLSKEGCMRSPCDLRFGQAPCPQIAVMPRNRFYLSGGESRGELWAKQQWLPGDWHQPQAVPPSSAQRATNTNAKA</sequence>
<dbReference type="Proteomes" id="UP000485058">
    <property type="component" value="Unassembled WGS sequence"/>
</dbReference>
<evidence type="ECO:0000256" key="1">
    <source>
        <dbReference type="SAM" id="MobiDB-lite"/>
    </source>
</evidence>